<keyword evidence="2 5" id="KW-0238">DNA-binding</keyword>
<dbReference type="InterPro" id="IPR014036">
    <property type="entry name" value="DeoR-like_C"/>
</dbReference>
<dbReference type="InterPro" id="IPR050313">
    <property type="entry name" value="Carb_Metab_HTH_regulators"/>
</dbReference>
<dbReference type="GO" id="GO:0003677">
    <property type="term" value="F:DNA binding"/>
    <property type="evidence" value="ECO:0007669"/>
    <property type="project" value="UniProtKB-KW"/>
</dbReference>
<feature type="domain" description="HTH deoR-type" evidence="4">
    <location>
        <begin position="3"/>
        <end position="58"/>
    </location>
</feature>
<evidence type="ECO:0000313" key="5">
    <source>
        <dbReference type="EMBL" id="MDT0415422.1"/>
    </source>
</evidence>
<evidence type="ECO:0000256" key="1">
    <source>
        <dbReference type="ARBA" id="ARBA00023015"/>
    </source>
</evidence>
<dbReference type="InterPro" id="IPR036390">
    <property type="entry name" value="WH_DNA-bd_sf"/>
</dbReference>
<dbReference type="RefSeq" id="WP_007830380.1">
    <property type="nucleotide sequence ID" value="NZ_JAVRER010000009.1"/>
</dbReference>
<accession>A0ABD5E2B9</accession>
<evidence type="ECO:0000313" key="6">
    <source>
        <dbReference type="Proteomes" id="UP001183607"/>
    </source>
</evidence>
<dbReference type="SUPFAM" id="SSF46785">
    <property type="entry name" value="Winged helix' DNA-binding domain"/>
    <property type="match status" value="1"/>
</dbReference>
<proteinExistence type="predicted"/>
<dbReference type="AlphaFoldDB" id="A0ABD5E2B9"/>
<dbReference type="PANTHER" id="PTHR30363:SF44">
    <property type="entry name" value="AGA OPERON TRANSCRIPTIONAL REPRESSOR-RELATED"/>
    <property type="match status" value="1"/>
</dbReference>
<comment type="caution">
    <text evidence="5">The sequence shown here is derived from an EMBL/GenBank/DDBJ whole genome shotgun (WGS) entry which is preliminary data.</text>
</comment>
<dbReference type="EMBL" id="JAVRER010000009">
    <property type="protein sequence ID" value="MDT0415422.1"/>
    <property type="molecule type" value="Genomic_DNA"/>
</dbReference>
<dbReference type="PROSITE" id="PS51000">
    <property type="entry name" value="HTH_DEOR_2"/>
    <property type="match status" value="1"/>
</dbReference>
<evidence type="ECO:0000259" key="4">
    <source>
        <dbReference type="PROSITE" id="PS51000"/>
    </source>
</evidence>
<dbReference type="PROSITE" id="PS00894">
    <property type="entry name" value="HTH_DEOR_1"/>
    <property type="match status" value="1"/>
</dbReference>
<keyword evidence="1" id="KW-0805">Transcription regulation</keyword>
<dbReference type="InterPro" id="IPR018356">
    <property type="entry name" value="Tscrpt_reg_HTH_DeoR_CS"/>
</dbReference>
<dbReference type="Proteomes" id="UP001183607">
    <property type="component" value="Unassembled WGS sequence"/>
</dbReference>
<evidence type="ECO:0000256" key="3">
    <source>
        <dbReference type="ARBA" id="ARBA00023163"/>
    </source>
</evidence>
<protein>
    <submittedName>
        <fullName evidence="5">DeoR/GlpR family DNA-binding transcription regulator</fullName>
    </submittedName>
</protein>
<dbReference type="SMART" id="SM00420">
    <property type="entry name" value="HTH_DEOR"/>
    <property type="match status" value="1"/>
</dbReference>
<gene>
    <name evidence="5" type="ORF">RM574_07955</name>
</gene>
<dbReference type="Pfam" id="PF08220">
    <property type="entry name" value="HTH_DeoR"/>
    <property type="match status" value="1"/>
</dbReference>
<name>A0ABD5E2B9_9ACTN</name>
<organism evidence="5 6">
    <name type="scientific">Streptomyces evansiae</name>
    <dbReference type="NCBI Taxonomy" id="3075535"/>
    <lineage>
        <taxon>Bacteria</taxon>
        <taxon>Bacillati</taxon>
        <taxon>Actinomycetota</taxon>
        <taxon>Actinomycetes</taxon>
        <taxon>Kitasatosporales</taxon>
        <taxon>Streptomycetaceae</taxon>
        <taxon>Streptomyces</taxon>
    </lineage>
</organism>
<sequence>MSRDTRWKALLELLAAEGGLDVDDAAHRLGVSPATIRRDFDTLAERRMLVRTRGGALPHGVGYDLPLRHKSARRAEEKQRIAHAVAALVRPGEALGLTGGTTTTAVAEALAARADLADGEGEGQALTVVTNALNIAYALTARPRFKTVLTGGVARPHSYELTGPLADGVLGQITLDTAVLGVGALDAAEGAATADEAEAGINRLLCARARRVVVAADSSKLGARAFARICPAEAVDILVTDTGADPEALADLRERGIDIRTV</sequence>
<dbReference type="SUPFAM" id="SSF100950">
    <property type="entry name" value="NagB/RpiA/CoA transferase-like"/>
    <property type="match status" value="1"/>
</dbReference>
<dbReference type="Gene3D" id="1.10.10.10">
    <property type="entry name" value="Winged helix-like DNA-binding domain superfamily/Winged helix DNA-binding domain"/>
    <property type="match status" value="1"/>
</dbReference>
<dbReference type="InterPro" id="IPR001034">
    <property type="entry name" value="DeoR_HTH"/>
</dbReference>
<dbReference type="SMART" id="SM01134">
    <property type="entry name" value="DeoRC"/>
    <property type="match status" value="1"/>
</dbReference>
<dbReference type="Gene3D" id="3.40.50.1360">
    <property type="match status" value="1"/>
</dbReference>
<reference evidence="6" key="1">
    <citation type="submission" date="2023-07" db="EMBL/GenBank/DDBJ databases">
        <title>30 novel species of actinomycetes from the DSMZ collection.</title>
        <authorList>
            <person name="Nouioui I."/>
        </authorList>
    </citation>
    <scope>NUCLEOTIDE SEQUENCE [LARGE SCALE GENOMIC DNA]</scope>
    <source>
        <strain evidence="6">DSM 41982</strain>
    </source>
</reference>
<dbReference type="PRINTS" id="PR00037">
    <property type="entry name" value="HTHLACR"/>
</dbReference>
<keyword evidence="3" id="KW-0804">Transcription</keyword>
<dbReference type="PANTHER" id="PTHR30363">
    <property type="entry name" value="HTH-TYPE TRANSCRIPTIONAL REGULATOR SRLR-RELATED"/>
    <property type="match status" value="1"/>
</dbReference>
<dbReference type="InterPro" id="IPR036388">
    <property type="entry name" value="WH-like_DNA-bd_sf"/>
</dbReference>
<dbReference type="Pfam" id="PF00455">
    <property type="entry name" value="DeoRC"/>
    <property type="match status" value="1"/>
</dbReference>
<dbReference type="InterPro" id="IPR037171">
    <property type="entry name" value="NagB/RpiA_transferase-like"/>
</dbReference>
<evidence type="ECO:0000256" key="2">
    <source>
        <dbReference type="ARBA" id="ARBA00023125"/>
    </source>
</evidence>